<dbReference type="Proteomes" id="UP000287247">
    <property type="component" value="Unassembled WGS sequence"/>
</dbReference>
<name>A0A401IFN7_APHSA</name>
<sequence>MTFTQTLESSQTPLDEIMFPTGEFWSDEPPLESNLHLRQILLLIQCLEWFWQDREDFFAAGNLTIYYSPNQSKSEHFRGPDFFLVLDTERKLERKSWVVWQEGGKYPNVIIEILSDSTANTDKGEKKRIYQDIFRTPNYFWFDPVTLELAGFRLVEGKYQPIETTEDGWFWSQELGLYLGIYDGQLRYFTPEGDLVSTPEESAKKERQLKESTQKQLETTQQQLETTQQQLETERQERELVEQKFQELQARLKTLGIDSD</sequence>
<accession>A0A401IFN7</accession>
<dbReference type="InterPro" id="IPR008538">
    <property type="entry name" value="Uma2"/>
</dbReference>
<dbReference type="AlphaFoldDB" id="A0A401IFN7"/>
<keyword evidence="4" id="KW-1185">Reference proteome</keyword>
<dbReference type="RefSeq" id="WP_124976396.1">
    <property type="nucleotide sequence ID" value="NZ_BDQK01000006.1"/>
</dbReference>
<evidence type="ECO:0000313" key="3">
    <source>
        <dbReference type="EMBL" id="GBF80107.1"/>
    </source>
</evidence>
<reference evidence="4" key="1">
    <citation type="submission" date="2017-05" db="EMBL/GenBank/DDBJ databases">
        <title>Physiological properties and genetic analysis related to exopolysaccharide production of fresh-water unicellular cyanobacterium Aphanothece sacrum, Suizenji Nori, that has been cultured as a food source in Japan.</title>
        <authorList>
            <person name="Kanesaki Y."/>
            <person name="Yoshikawa S."/>
            <person name="Ohki K."/>
        </authorList>
    </citation>
    <scope>NUCLEOTIDE SEQUENCE [LARGE SCALE GENOMIC DNA]</scope>
    <source>
        <strain evidence="4">FPU1</strain>
    </source>
</reference>
<feature type="region of interest" description="Disordered" evidence="1">
    <location>
        <begin position="210"/>
        <end position="235"/>
    </location>
</feature>
<feature type="domain" description="Putative restriction endonuclease" evidence="2">
    <location>
        <begin position="17"/>
        <end position="180"/>
    </location>
</feature>
<evidence type="ECO:0000313" key="4">
    <source>
        <dbReference type="Proteomes" id="UP000287247"/>
    </source>
</evidence>
<comment type="caution">
    <text evidence="3">The sequence shown here is derived from an EMBL/GenBank/DDBJ whole genome shotgun (WGS) entry which is preliminary data.</text>
</comment>
<dbReference type="SUPFAM" id="SSF52980">
    <property type="entry name" value="Restriction endonuclease-like"/>
    <property type="match status" value="1"/>
</dbReference>
<dbReference type="CDD" id="cd06260">
    <property type="entry name" value="DUF820-like"/>
    <property type="match status" value="1"/>
</dbReference>
<dbReference type="EMBL" id="BDQK01000006">
    <property type="protein sequence ID" value="GBF80107.1"/>
    <property type="molecule type" value="Genomic_DNA"/>
</dbReference>
<dbReference type="OrthoDB" id="557157at2"/>
<dbReference type="Pfam" id="PF05685">
    <property type="entry name" value="Uma2"/>
    <property type="match status" value="1"/>
</dbReference>
<gene>
    <name evidence="3" type="ORF">AsFPU1_1508</name>
</gene>
<evidence type="ECO:0000259" key="2">
    <source>
        <dbReference type="Pfam" id="PF05685"/>
    </source>
</evidence>
<dbReference type="PANTHER" id="PTHR33352:SF3">
    <property type="entry name" value="SLR1612 PROTEIN"/>
    <property type="match status" value="1"/>
</dbReference>
<dbReference type="InterPro" id="IPR012296">
    <property type="entry name" value="Nuclease_put_TT1808"/>
</dbReference>
<proteinExistence type="predicted"/>
<evidence type="ECO:0000256" key="1">
    <source>
        <dbReference type="SAM" id="MobiDB-lite"/>
    </source>
</evidence>
<dbReference type="InterPro" id="IPR011335">
    <property type="entry name" value="Restrct_endonuc-II-like"/>
</dbReference>
<dbReference type="PANTHER" id="PTHR33352">
    <property type="entry name" value="SLR1095 PROTEIN"/>
    <property type="match status" value="1"/>
</dbReference>
<protein>
    <recommendedName>
        <fullName evidence="2">Putative restriction endonuclease domain-containing protein</fullName>
    </recommendedName>
</protein>
<feature type="compositionally biased region" description="Low complexity" evidence="1">
    <location>
        <begin position="214"/>
        <end position="231"/>
    </location>
</feature>
<dbReference type="Gene3D" id="3.90.1570.10">
    <property type="entry name" value="tt1808, chain A"/>
    <property type="match status" value="1"/>
</dbReference>
<organism evidence="3 4">
    <name type="scientific">Aphanothece sacrum FPU1</name>
    <dbReference type="NCBI Taxonomy" id="1920663"/>
    <lineage>
        <taxon>Bacteria</taxon>
        <taxon>Bacillati</taxon>
        <taxon>Cyanobacteriota</taxon>
        <taxon>Cyanophyceae</taxon>
        <taxon>Oscillatoriophycideae</taxon>
        <taxon>Chroococcales</taxon>
        <taxon>Aphanothecaceae</taxon>
        <taxon>Aphanothece</taxon>
    </lineage>
</organism>